<dbReference type="AlphaFoldDB" id="A0A8S2QRM6"/>
<evidence type="ECO:0000313" key="2">
    <source>
        <dbReference type="EMBL" id="CAF4128287.1"/>
    </source>
</evidence>
<organism evidence="2 3">
    <name type="scientific">Rotaria magnacalcarata</name>
    <dbReference type="NCBI Taxonomy" id="392030"/>
    <lineage>
        <taxon>Eukaryota</taxon>
        <taxon>Metazoa</taxon>
        <taxon>Spiralia</taxon>
        <taxon>Gnathifera</taxon>
        <taxon>Rotifera</taxon>
        <taxon>Eurotatoria</taxon>
        <taxon>Bdelloidea</taxon>
        <taxon>Philodinida</taxon>
        <taxon>Philodinidae</taxon>
        <taxon>Rotaria</taxon>
    </lineage>
</organism>
<reference evidence="2" key="1">
    <citation type="submission" date="2021-02" db="EMBL/GenBank/DDBJ databases">
        <authorList>
            <person name="Nowell W R."/>
        </authorList>
    </citation>
    <scope>NUCLEOTIDE SEQUENCE</scope>
</reference>
<comment type="caution">
    <text evidence="2">The sequence shown here is derived from an EMBL/GenBank/DDBJ whole genome shotgun (WGS) entry which is preliminary data.</text>
</comment>
<gene>
    <name evidence="2" type="ORF">GIL414_LOCUS18396</name>
</gene>
<evidence type="ECO:0000256" key="1">
    <source>
        <dbReference type="SAM" id="SignalP"/>
    </source>
</evidence>
<sequence length="106" mass="11884">MHRRIYCVSIFALLFIAHLGLCSDDTTAIISISEEYNNDPNSEEHEHSIPPIPAPIEATTIIDSVVENVAENIIANVTESTTKFTTVMIINEKREKQFLTDVCNHV</sequence>
<name>A0A8S2QRM6_9BILA</name>
<proteinExistence type="predicted"/>
<dbReference type="Proteomes" id="UP000681720">
    <property type="component" value="Unassembled WGS sequence"/>
</dbReference>
<dbReference type="EMBL" id="CAJOBJ010009052">
    <property type="protein sequence ID" value="CAF4128287.1"/>
    <property type="molecule type" value="Genomic_DNA"/>
</dbReference>
<keyword evidence="1" id="KW-0732">Signal</keyword>
<protein>
    <submittedName>
        <fullName evidence="2">Uncharacterized protein</fullName>
    </submittedName>
</protein>
<accession>A0A8S2QRM6</accession>
<feature type="chain" id="PRO_5035931764" evidence="1">
    <location>
        <begin position="23"/>
        <end position="106"/>
    </location>
</feature>
<evidence type="ECO:0000313" key="3">
    <source>
        <dbReference type="Proteomes" id="UP000681720"/>
    </source>
</evidence>
<feature type="signal peptide" evidence="1">
    <location>
        <begin position="1"/>
        <end position="22"/>
    </location>
</feature>